<accession>B2GJW4</accession>
<dbReference type="HOGENOM" id="CLU_155111_2_2_11"/>
<organism evidence="1 2">
    <name type="scientific">Kocuria rhizophila (strain ATCC 9341 / DSM 348 / NBRC 103217 / DC2201)</name>
    <dbReference type="NCBI Taxonomy" id="378753"/>
    <lineage>
        <taxon>Bacteria</taxon>
        <taxon>Bacillati</taxon>
        <taxon>Actinomycetota</taxon>
        <taxon>Actinomycetes</taxon>
        <taxon>Micrococcales</taxon>
        <taxon>Micrococcaceae</taxon>
        <taxon>Kocuria</taxon>
    </lineage>
</organism>
<dbReference type="EMBL" id="AP009152">
    <property type="protein sequence ID" value="BAG29069.1"/>
    <property type="molecule type" value="Genomic_DNA"/>
</dbReference>
<dbReference type="KEGG" id="krh:KRH_07220"/>
<evidence type="ECO:0000313" key="2">
    <source>
        <dbReference type="Proteomes" id="UP000008838"/>
    </source>
</evidence>
<evidence type="ECO:0008006" key="3">
    <source>
        <dbReference type="Google" id="ProtNLM"/>
    </source>
</evidence>
<dbReference type="PANTHER" id="PTHR40266">
    <property type="entry name" value="TOXIN HIGB-1"/>
    <property type="match status" value="1"/>
</dbReference>
<protein>
    <recommendedName>
        <fullName evidence="3">Plasmid maintenance system killer protein</fullName>
    </recommendedName>
</protein>
<dbReference type="eggNOG" id="COG3549">
    <property type="taxonomic scope" value="Bacteria"/>
</dbReference>
<dbReference type="RefSeq" id="WP_012397794.1">
    <property type="nucleotide sequence ID" value="NC_010617.1"/>
</dbReference>
<keyword evidence="2" id="KW-1185">Reference proteome</keyword>
<dbReference type="Gene3D" id="3.30.2310.20">
    <property type="entry name" value="RelE-like"/>
    <property type="match status" value="1"/>
</dbReference>
<sequence>MRRPSGPPGNHLERLGGDRLGQHSIRVNKQWRICFVWNEQGAENVELVDYH</sequence>
<evidence type="ECO:0000313" key="1">
    <source>
        <dbReference type="EMBL" id="BAG29069.1"/>
    </source>
</evidence>
<reference evidence="1 2" key="1">
    <citation type="journal article" date="2008" name="J. Bacteriol.">
        <title>Complete genome sequence of the soil actinomycete Kocuria rhizophila.</title>
        <authorList>
            <person name="Takarada H."/>
            <person name="Sekine M."/>
            <person name="Kosugi H."/>
            <person name="Matsuo Y."/>
            <person name="Fujisawa T."/>
            <person name="Omata S."/>
            <person name="Kishi E."/>
            <person name="Shimizu A."/>
            <person name="Tsukatani N."/>
            <person name="Tanikawa S."/>
            <person name="Fujita N."/>
            <person name="Harayama S."/>
        </authorList>
    </citation>
    <scope>NUCLEOTIDE SEQUENCE [LARGE SCALE GENOMIC DNA]</scope>
    <source>
        <strain evidence="2">ATCC 9341 / DSM 348 / NBRC 103217 / DC2201</strain>
    </source>
</reference>
<dbReference type="PANTHER" id="PTHR40266:SF2">
    <property type="entry name" value="TOXIN HIGB-1"/>
    <property type="match status" value="1"/>
</dbReference>
<dbReference type="SUPFAM" id="SSF143011">
    <property type="entry name" value="RelE-like"/>
    <property type="match status" value="1"/>
</dbReference>
<dbReference type="STRING" id="378753.KRH_07220"/>
<dbReference type="InterPro" id="IPR035093">
    <property type="entry name" value="RelE/ParE_toxin_dom_sf"/>
</dbReference>
<dbReference type="AlphaFoldDB" id="B2GJW4"/>
<name>B2GJW4_KOCRD</name>
<dbReference type="InterPro" id="IPR007711">
    <property type="entry name" value="HigB-1"/>
</dbReference>
<proteinExistence type="predicted"/>
<dbReference type="Pfam" id="PF05015">
    <property type="entry name" value="HigB-like_toxin"/>
    <property type="match status" value="1"/>
</dbReference>
<dbReference type="OrthoDB" id="9801102at2"/>
<dbReference type="Proteomes" id="UP000008838">
    <property type="component" value="Chromosome"/>
</dbReference>
<gene>
    <name evidence="1" type="ordered locus">KRH_07220</name>
</gene>